<comment type="caution">
    <text evidence="5">The sequence shown here is derived from an EMBL/GenBank/DDBJ whole genome shotgun (WGS) entry which is preliminary data.</text>
</comment>
<dbReference type="PANTHER" id="PTHR46082">
    <property type="entry name" value="ATP/GTP-BINDING PROTEIN-RELATED"/>
    <property type="match status" value="1"/>
</dbReference>
<dbReference type="EMBL" id="JAVHNR010000001">
    <property type="protein sequence ID" value="KAK6357703.1"/>
    <property type="molecule type" value="Genomic_DNA"/>
</dbReference>
<dbReference type="PROSITE" id="PS50294">
    <property type="entry name" value="WD_REPEATS_REGION"/>
    <property type="match status" value="4"/>
</dbReference>
<dbReference type="GO" id="GO:0009116">
    <property type="term" value="P:nucleoside metabolic process"/>
    <property type="evidence" value="ECO:0007669"/>
    <property type="project" value="InterPro"/>
</dbReference>
<dbReference type="InterPro" id="IPR056884">
    <property type="entry name" value="NPHP3-like_N"/>
</dbReference>
<dbReference type="GO" id="GO:0003824">
    <property type="term" value="F:catalytic activity"/>
    <property type="evidence" value="ECO:0007669"/>
    <property type="project" value="InterPro"/>
</dbReference>
<evidence type="ECO:0000256" key="1">
    <source>
        <dbReference type="ARBA" id="ARBA00022737"/>
    </source>
</evidence>
<dbReference type="SUPFAM" id="SSF52540">
    <property type="entry name" value="P-loop containing nucleoside triphosphate hydrolases"/>
    <property type="match status" value="1"/>
</dbReference>
<feature type="repeat" description="WD" evidence="2">
    <location>
        <begin position="1332"/>
        <end position="1366"/>
    </location>
</feature>
<dbReference type="InterPro" id="IPR053137">
    <property type="entry name" value="NLR-like"/>
</dbReference>
<feature type="repeat" description="WD" evidence="2">
    <location>
        <begin position="974"/>
        <end position="1016"/>
    </location>
</feature>
<name>A0AAN8RNV2_9PEZI</name>
<dbReference type="InterPro" id="IPR011047">
    <property type="entry name" value="Quinoprotein_ADH-like_sf"/>
</dbReference>
<dbReference type="InterPro" id="IPR011044">
    <property type="entry name" value="Quino_amine_DH_bsu"/>
</dbReference>
<sequence length="1575" mass="174695">MSRQLSRESYTIGCICALPLELTAVVAMLEARHLPPPQEDFDDNAYEFGRIGSYNIVIACLPSGVYGVTSAAIVATQMRRSFPDLVAGLMVGIAGGAPVPSVPQRDIRLGDVVVSEPTVGFGGVLQYDFGKTVEEGRFVQTGVLNKPPKILLAALSKLKSDYTLQQGSQPRANPQISEIIAQSLESGTLPQQYARPPNDSDRLFQAYYDHPSDNKSCDQCDSFMVVERTPRPHDEPYIHYGLIASGNQVMKHGITRDRLAQEKNVLCFEMEAAGIMDELPSLVIRGICDYSDSHKNKAWQSYSALAAAAFAKELLLRLPLRGKTTDGKEKPERIDLGLPVAEGATYGSYADQHKPECLLGTRVDLLNLITSWTEDPNGKSIFWLAGRAGTGKSTISRTVAHNLRRNNQLAASFFFNKEEGDRRTGARFFTTIATELAKHYPGIAPKIQAAIRDDPDIATKALGEQFEKLIFQPLLSTRPASDRTRLVLVIDALDECEDKGSIKVIIYLLSRLKDIKPVDVRVFLTSRPDLPILPAFRKLPGDIYQDIALHDVPKVEDDISLFLQHKLNEIREGFSLPETWPGKKTFQKLVERAVPLFIYAATLCRYIGDEQWDPEERVQTILSYRADWQTSQIHMTYLPVLNQLIVGQPPAQKQKLIEEFQQIVGTIINIASPMSASSLASLLSLPIETVNCRIRPLQSILNIPQNPNKPIRTFHLSFRDFLLDPSIQEENPFWVDECESHGLIAIRCIELMSGSAGPGTGLRRNICNLPSHGTLKKDVNRRMIKKCIPPELQYACRYWAYHVVRSGYRLIDGGKTHKFLFKHLLHWLEAGSLINIRSEVLQAVEDLNSSLNTENSTNVSALIHDIKRFVIQNQDIICRAPLQVYASALIFAPKRSIVRTIFDPKQMAPYVKHLPDIRDEWGPVLQVLEEPKGVSSFAFSPHDANVLASGSGAGTIMLWDATTGSLLQTIESHGDTDTDSVVSVAFSPSDDNILASASSGERVKIWDITTGELLRVLSHGRLGRCGHLKIAFSPDGKVLALALSNKIVLWDPMTGILLRKLKAPQSPYIGLMFSPSNGNVLASASGRGTGLWDITTGVLLRMLGEDDYNARDIAFSPDGQVLTSVHFDKVVWWDAATGLRLHIREEYGSAVPGCAAFSPDGKVLALALTSRERTRADIEIWNTTDPRKRYGGDIRLLRTLKGYQGGVEKIVFSPDSKTFASVPPFSSNTITLWDATYREGSGAESLRALEWRYDTSSVLSFSPNGKLVVSGSFNRTFKLWDFTGMLSRILQGGYARWFNDVAFSPNGKFLASATGDKTIKLWDSTGTLLQVLGGNHRQVVRVRFSPDGKVLASRSKYGAIELWDLKGTLLQTLEEDEHQYSSFAFSPNGKFLAAITNKEIKLWDLTETPARVFSQKSRANASWMQNIVVLSDNKTLATILQVDGSIELWCSEGPSRELDNDWIDDFILSPNNEKVLPLDTDAHSLYQAILSLKKFKGAYQREADPYKTILVVGEWLVRNGQRLIWLPPDYRPLCLAVDGNKIVLGSHSGILCFAFATSLSSYAACRDPGSEANSV</sequence>
<gene>
    <name evidence="5" type="ORF">TWF718_002012</name>
</gene>
<dbReference type="Pfam" id="PF01048">
    <property type="entry name" value="PNP_UDP_1"/>
    <property type="match status" value="1"/>
</dbReference>
<dbReference type="InterPro" id="IPR027417">
    <property type="entry name" value="P-loop_NTPase"/>
</dbReference>
<evidence type="ECO:0000259" key="4">
    <source>
        <dbReference type="PROSITE" id="PS50837"/>
    </source>
</evidence>
<dbReference type="InterPro" id="IPR036322">
    <property type="entry name" value="WD40_repeat_dom_sf"/>
</dbReference>
<dbReference type="SUPFAM" id="SSF50998">
    <property type="entry name" value="Quinoprotein alcohol dehydrogenase-like"/>
    <property type="match status" value="1"/>
</dbReference>
<dbReference type="Pfam" id="PF24883">
    <property type="entry name" value="NPHP3_N"/>
    <property type="match status" value="1"/>
</dbReference>
<dbReference type="SMART" id="SM00320">
    <property type="entry name" value="WD40"/>
    <property type="match status" value="11"/>
</dbReference>
<dbReference type="SUPFAM" id="SSF50969">
    <property type="entry name" value="YVTN repeat-like/Quinoprotein amine dehydrogenase"/>
    <property type="match status" value="1"/>
</dbReference>
<feature type="transmembrane region" description="Helical" evidence="3">
    <location>
        <begin position="51"/>
        <end position="75"/>
    </location>
</feature>
<evidence type="ECO:0000313" key="5">
    <source>
        <dbReference type="EMBL" id="KAK6357703.1"/>
    </source>
</evidence>
<keyword evidence="3" id="KW-0812">Transmembrane</keyword>
<feature type="repeat" description="WD" evidence="2">
    <location>
        <begin position="927"/>
        <end position="969"/>
    </location>
</feature>
<feature type="transmembrane region" description="Helical" evidence="3">
    <location>
        <begin position="82"/>
        <end position="99"/>
    </location>
</feature>
<dbReference type="InterPro" id="IPR035994">
    <property type="entry name" value="Nucleoside_phosphorylase_sf"/>
</dbReference>
<dbReference type="Gene3D" id="3.40.50.1580">
    <property type="entry name" value="Nucleoside phosphorylase domain"/>
    <property type="match status" value="1"/>
</dbReference>
<evidence type="ECO:0000256" key="2">
    <source>
        <dbReference type="PROSITE-ProRule" id="PRU00221"/>
    </source>
</evidence>
<feature type="repeat" description="WD" evidence="2">
    <location>
        <begin position="1259"/>
        <end position="1281"/>
    </location>
</feature>
<organism evidence="5 6">
    <name type="scientific">Orbilia javanica</name>
    <dbReference type="NCBI Taxonomy" id="47235"/>
    <lineage>
        <taxon>Eukaryota</taxon>
        <taxon>Fungi</taxon>
        <taxon>Dikarya</taxon>
        <taxon>Ascomycota</taxon>
        <taxon>Pezizomycotina</taxon>
        <taxon>Orbiliomycetes</taxon>
        <taxon>Orbiliales</taxon>
        <taxon>Orbiliaceae</taxon>
        <taxon>Orbilia</taxon>
    </lineage>
</organism>
<proteinExistence type="predicted"/>
<accession>A0AAN8RNV2</accession>
<reference evidence="5 6" key="1">
    <citation type="submission" date="2019-10" db="EMBL/GenBank/DDBJ databases">
        <authorList>
            <person name="Palmer J.M."/>
        </authorList>
    </citation>
    <scope>NUCLEOTIDE SEQUENCE [LARGE SCALE GENOMIC DNA]</scope>
    <source>
        <strain evidence="5 6">TWF718</strain>
    </source>
</reference>
<evidence type="ECO:0000256" key="3">
    <source>
        <dbReference type="SAM" id="Phobius"/>
    </source>
</evidence>
<dbReference type="SUPFAM" id="SSF50978">
    <property type="entry name" value="WD40 repeat-like"/>
    <property type="match status" value="1"/>
</dbReference>
<dbReference type="PANTHER" id="PTHR46082:SF11">
    <property type="entry name" value="AAA+ ATPASE DOMAIN-CONTAINING PROTEIN-RELATED"/>
    <property type="match status" value="1"/>
</dbReference>
<dbReference type="InterPro" id="IPR000845">
    <property type="entry name" value="Nucleoside_phosphorylase_d"/>
</dbReference>
<keyword evidence="2" id="KW-0853">WD repeat</keyword>
<dbReference type="PROSITE" id="PS50082">
    <property type="entry name" value="WD_REPEATS_2"/>
    <property type="match status" value="5"/>
</dbReference>
<dbReference type="Pfam" id="PF00400">
    <property type="entry name" value="WD40"/>
    <property type="match status" value="7"/>
</dbReference>
<keyword evidence="3" id="KW-1133">Transmembrane helix</keyword>
<dbReference type="Gene3D" id="3.40.50.300">
    <property type="entry name" value="P-loop containing nucleotide triphosphate hydrolases"/>
    <property type="match status" value="1"/>
</dbReference>
<dbReference type="InterPro" id="IPR001680">
    <property type="entry name" value="WD40_rpt"/>
</dbReference>
<dbReference type="InterPro" id="IPR015943">
    <property type="entry name" value="WD40/YVTN_repeat-like_dom_sf"/>
</dbReference>
<dbReference type="Proteomes" id="UP001313282">
    <property type="component" value="Unassembled WGS sequence"/>
</dbReference>
<feature type="domain" description="NACHT" evidence="4">
    <location>
        <begin position="380"/>
        <end position="529"/>
    </location>
</feature>
<dbReference type="PROSITE" id="PS50837">
    <property type="entry name" value="NACHT"/>
    <property type="match status" value="1"/>
</dbReference>
<dbReference type="SUPFAM" id="SSF53167">
    <property type="entry name" value="Purine and uridine phosphorylases"/>
    <property type="match status" value="1"/>
</dbReference>
<keyword evidence="3" id="KW-0472">Membrane</keyword>
<dbReference type="InterPro" id="IPR007111">
    <property type="entry name" value="NACHT_NTPase"/>
</dbReference>
<evidence type="ECO:0000313" key="6">
    <source>
        <dbReference type="Proteomes" id="UP001313282"/>
    </source>
</evidence>
<feature type="repeat" description="WD" evidence="2">
    <location>
        <begin position="1291"/>
        <end position="1323"/>
    </location>
</feature>
<dbReference type="CDD" id="cd00200">
    <property type="entry name" value="WD40"/>
    <property type="match status" value="1"/>
</dbReference>
<feature type="transmembrane region" description="Helical" evidence="3">
    <location>
        <begin position="12"/>
        <end position="31"/>
    </location>
</feature>
<dbReference type="Gene3D" id="2.130.10.10">
    <property type="entry name" value="YVTN repeat-like/Quinoprotein amine dehydrogenase"/>
    <property type="match status" value="3"/>
</dbReference>
<keyword evidence="1" id="KW-0677">Repeat</keyword>
<keyword evidence="6" id="KW-1185">Reference proteome</keyword>
<protein>
    <recommendedName>
        <fullName evidence="4">NACHT domain-containing protein</fullName>
    </recommendedName>
</protein>